<dbReference type="Proteomes" id="UP000028582">
    <property type="component" value="Unassembled WGS sequence"/>
</dbReference>
<sequence length="107" mass="11791">MAQVFEVNKDVTSEHFRAAATASSWRNGESAGRPLHFNISKRGCFSSRPSVDDGSELNDVHVESCTGRQTAFVGHKRSPHARHYTQWLRPSADTLAQALVASISRPL</sequence>
<comment type="caution">
    <text evidence="1">The sequence shown here is derived from an EMBL/GenBank/DDBJ whole genome shotgun (WGS) entry which is preliminary data.</text>
</comment>
<name>A0A081A4A6_PHYNI</name>
<protein>
    <submittedName>
        <fullName evidence="1">Uncharacterized protein</fullName>
    </submittedName>
</protein>
<dbReference type="AlphaFoldDB" id="A0A081A4A6"/>
<proteinExistence type="predicted"/>
<accession>A0A081A4A6</accession>
<gene>
    <name evidence="1" type="ORF">F444_10335</name>
</gene>
<evidence type="ECO:0000313" key="1">
    <source>
        <dbReference type="EMBL" id="ETO73717.1"/>
    </source>
</evidence>
<reference evidence="1 2" key="1">
    <citation type="submission" date="2013-11" db="EMBL/GenBank/DDBJ databases">
        <title>The Genome Sequence of Phytophthora parasitica P1976.</title>
        <authorList>
            <consortium name="The Broad Institute Genomics Platform"/>
            <person name="Russ C."/>
            <person name="Tyler B."/>
            <person name="Panabieres F."/>
            <person name="Shan W."/>
            <person name="Tripathy S."/>
            <person name="Grunwald N."/>
            <person name="Machado M."/>
            <person name="Johnson C.S."/>
            <person name="Walker B."/>
            <person name="Young S."/>
            <person name="Zeng Q."/>
            <person name="Gargeya S."/>
            <person name="Fitzgerald M."/>
            <person name="Haas B."/>
            <person name="Abouelleil A."/>
            <person name="Allen A.W."/>
            <person name="Alvarado L."/>
            <person name="Arachchi H.M."/>
            <person name="Berlin A.M."/>
            <person name="Chapman S.B."/>
            <person name="Gainer-Dewar J."/>
            <person name="Goldberg J."/>
            <person name="Griggs A."/>
            <person name="Gujja S."/>
            <person name="Hansen M."/>
            <person name="Howarth C."/>
            <person name="Imamovic A."/>
            <person name="Ireland A."/>
            <person name="Larimer J."/>
            <person name="McCowan C."/>
            <person name="Murphy C."/>
            <person name="Pearson M."/>
            <person name="Poon T.W."/>
            <person name="Priest M."/>
            <person name="Roberts A."/>
            <person name="Saif S."/>
            <person name="Shea T."/>
            <person name="Sisk P."/>
            <person name="Sykes S."/>
            <person name="Wortman J."/>
            <person name="Nusbaum C."/>
            <person name="Birren B."/>
        </authorList>
    </citation>
    <scope>NUCLEOTIDE SEQUENCE [LARGE SCALE GENOMIC DNA]</scope>
    <source>
        <strain evidence="1 2">P1976</strain>
    </source>
</reference>
<evidence type="ECO:0000313" key="2">
    <source>
        <dbReference type="Proteomes" id="UP000028582"/>
    </source>
</evidence>
<organism evidence="1 2">
    <name type="scientific">Phytophthora nicotianae P1976</name>
    <dbReference type="NCBI Taxonomy" id="1317066"/>
    <lineage>
        <taxon>Eukaryota</taxon>
        <taxon>Sar</taxon>
        <taxon>Stramenopiles</taxon>
        <taxon>Oomycota</taxon>
        <taxon>Peronosporomycetes</taxon>
        <taxon>Peronosporales</taxon>
        <taxon>Peronosporaceae</taxon>
        <taxon>Phytophthora</taxon>
    </lineage>
</organism>
<dbReference type="EMBL" id="ANJA01001846">
    <property type="protein sequence ID" value="ETO73717.1"/>
    <property type="molecule type" value="Genomic_DNA"/>
</dbReference>